<dbReference type="EMBL" id="BMGP01000001">
    <property type="protein sequence ID" value="GGF16315.1"/>
    <property type="molecule type" value="Genomic_DNA"/>
</dbReference>
<dbReference type="EC" id="3.1.1.-" evidence="3"/>
<dbReference type="PROSITE" id="PS00941">
    <property type="entry name" value="CARBOXYLESTERASE_B_2"/>
    <property type="match status" value="1"/>
</dbReference>
<gene>
    <name evidence="6" type="ORF">GCM10011399_07670</name>
</gene>
<keyword evidence="7" id="KW-1185">Reference proteome</keyword>
<evidence type="ECO:0000256" key="3">
    <source>
        <dbReference type="RuleBase" id="RU361235"/>
    </source>
</evidence>
<dbReference type="RefSeq" id="WP_188673862.1">
    <property type="nucleotide sequence ID" value="NZ_BMGP01000001.1"/>
</dbReference>
<organism evidence="6 7">
    <name type="scientific">Subtercola lobariae</name>
    <dbReference type="NCBI Taxonomy" id="1588641"/>
    <lineage>
        <taxon>Bacteria</taxon>
        <taxon>Bacillati</taxon>
        <taxon>Actinomycetota</taxon>
        <taxon>Actinomycetes</taxon>
        <taxon>Micrococcales</taxon>
        <taxon>Microbacteriaceae</taxon>
        <taxon>Subtercola</taxon>
    </lineage>
</organism>
<dbReference type="Gene3D" id="3.40.50.1820">
    <property type="entry name" value="alpha/beta hydrolase"/>
    <property type="match status" value="1"/>
</dbReference>
<dbReference type="GO" id="GO:0016787">
    <property type="term" value="F:hydrolase activity"/>
    <property type="evidence" value="ECO:0007669"/>
    <property type="project" value="UniProtKB-KW"/>
</dbReference>
<dbReference type="InterPro" id="IPR019826">
    <property type="entry name" value="Carboxylesterase_B_AS"/>
</dbReference>
<evidence type="ECO:0000313" key="6">
    <source>
        <dbReference type="EMBL" id="GGF16315.1"/>
    </source>
</evidence>
<comment type="caution">
    <text evidence="6">The sequence shown here is derived from an EMBL/GenBank/DDBJ whole genome shotgun (WGS) entry which is preliminary data.</text>
</comment>
<sequence length="588" mass="62844">MFEEVPVTGGVVRGAREGSTVVWRGIPYAAPPVGEFRFRRPQPVVPWAGVRDALDFGKVATQAYKGQFKGVGPGVPSGEDCLTINVIAPAADPDADAEPRAQTAPTATDTAPAGRATPAAELRPVMVFIHGGGYAAGSSRDFSGQGDGFVRTGQVVYVSFNYRLGALGYLDLSRYSSEARPIDSNLGLRDQVAALEWVQQNIRSFGGDPSNVTLFGESAGGNAVTTLMATPAAAGLFARAIAQSSPPSSVYPKALAQTWGEEFVSIVRAQFHPELPATGPIGPIQAAHLLDATSAADLVTASLALQLHVPNEFPGTFCLAPVVDGDFLPEHPLAAFREGRAHRVPLIIGSNNREGTLFRGKIDILPRSPRRIRAMFQRAPRAARTLMQHAYPGLPSRRSAADFGGDYAFWYPSTKVADSHSRYAPVFAYRFDVAPRLLRMVGLDATHGVEMYALFDQADVSLGRVMTALGGREPFSAAGERMRENWLRFANQRELAGTWPAYTEQHRLTNIIGETDHIESDPRRQRRLAWDAFLPFDEPEPLPASVDYYRAEPVPASVAAPPSDAAAAASEASASAAAGAPASASAVP</sequence>
<dbReference type="InterPro" id="IPR050309">
    <property type="entry name" value="Type-B_Carboxylest/Lipase"/>
</dbReference>
<evidence type="ECO:0000313" key="7">
    <source>
        <dbReference type="Proteomes" id="UP000598775"/>
    </source>
</evidence>
<evidence type="ECO:0000259" key="5">
    <source>
        <dbReference type="Pfam" id="PF00135"/>
    </source>
</evidence>
<evidence type="ECO:0000256" key="2">
    <source>
        <dbReference type="ARBA" id="ARBA00022801"/>
    </source>
</evidence>
<evidence type="ECO:0000256" key="1">
    <source>
        <dbReference type="ARBA" id="ARBA00005964"/>
    </source>
</evidence>
<dbReference type="PROSITE" id="PS00122">
    <property type="entry name" value="CARBOXYLESTERASE_B_1"/>
    <property type="match status" value="1"/>
</dbReference>
<feature type="region of interest" description="Disordered" evidence="4">
    <location>
        <begin position="92"/>
        <end position="116"/>
    </location>
</feature>
<dbReference type="Proteomes" id="UP000598775">
    <property type="component" value="Unassembled WGS sequence"/>
</dbReference>
<feature type="region of interest" description="Disordered" evidence="4">
    <location>
        <begin position="557"/>
        <end position="588"/>
    </location>
</feature>
<dbReference type="InterPro" id="IPR019819">
    <property type="entry name" value="Carboxylesterase_B_CS"/>
</dbReference>
<dbReference type="AlphaFoldDB" id="A0A917B2T4"/>
<feature type="domain" description="Carboxylesterase type B" evidence="5">
    <location>
        <begin position="4"/>
        <end position="521"/>
    </location>
</feature>
<comment type="similarity">
    <text evidence="1 3">Belongs to the type-B carboxylesterase/lipase family.</text>
</comment>
<keyword evidence="2 3" id="KW-0378">Hydrolase</keyword>
<dbReference type="InterPro" id="IPR002018">
    <property type="entry name" value="CarbesteraseB"/>
</dbReference>
<dbReference type="InterPro" id="IPR029058">
    <property type="entry name" value="AB_hydrolase_fold"/>
</dbReference>
<reference evidence="6 7" key="1">
    <citation type="journal article" date="2014" name="Int. J. Syst. Evol. Microbiol.">
        <title>Complete genome sequence of Corynebacterium casei LMG S-19264T (=DSM 44701T), isolated from a smear-ripened cheese.</title>
        <authorList>
            <consortium name="US DOE Joint Genome Institute (JGI-PGF)"/>
            <person name="Walter F."/>
            <person name="Albersmeier A."/>
            <person name="Kalinowski J."/>
            <person name="Ruckert C."/>
        </authorList>
    </citation>
    <scope>NUCLEOTIDE SEQUENCE [LARGE SCALE GENOMIC DNA]</scope>
    <source>
        <strain evidence="6 7">CGMCC 1.12976</strain>
    </source>
</reference>
<accession>A0A917B2T4</accession>
<protein>
    <recommendedName>
        <fullName evidence="3">Carboxylic ester hydrolase</fullName>
        <ecNumber evidence="3">3.1.1.-</ecNumber>
    </recommendedName>
</protein>
<dbReference type="Pfam" id="PF00135">
    <property type="entry name" value="COesterase"/>
    <property type="match status" value="1"/>
</dbReference>
<dbReference type="PANTHER" id="PTHR11559">
    <property type="entry name" value="CARBOXYLESTERASE"/>
    <property type="match status" value="1"/>
</dbReference>
<feature type="compositionally biased region" description="Low complexity" evidence="4">
    <location>
        <begin position="100"/>
        <end position="116"/>
    </location>
</feature>
<name>A0A917B2T4_9MICO</name>
<proteinExistence type="inferred from homology"/>
<evidence type="ECO:0000256" key="4">
    <source>
        <dbReference type="SAM" id="MobiDB-lite"/>
    </source>
</evidence>
<dbReference type="SUPFAM" id="SSF53474">
    <property type="entry name" value="alpha/beta-Hydrolases"/>
    <property type="match status" value="1"/>
</dbReference>